<sequence>MRLFAYAHAAALGNSPFPGASKYERNGWELFDARAELQRIVNAANAKDVWAISGINCMYEFSPTYPSVLGVPREAMKKKEFLEKVADFRSRQRIPALSWLHPVHKTSITRCAQPLTGVTMKRKEEDEALMEMILRTTNQTQPLAIFDARPMLNAVVNKAKGGGWEEKTNYGMCELTFLDIHNIHVVRESLQKLQSALFPKIDEVNYLKQIEDTKWLQHIRSICEGAAEMAYLVEEGRSSVVVHCSDGWDRTAQLAALALVMLDPYYRSVEGFAILIEKEWCSFGFKFAQRIGHGENKASDDERSPIFVQFIDSVWQLMRQFPAHFEFTSSLLICILDELYSCRFGTFLYNTEKARHVENECATQTVSLWSYVLEEKRRFLNPLYIDNRNRQVFLKMNTRIAFIHVWEEYYARYNPDITSPSYAEHNDNMDRFSRDLLKQQRHRLHPGG</sequence>
<evidence type="ECO:0000256" key="2">
    <source>
        <dbReference type="ARBA" id="ARBA00007471"/>
    </source>
</evidence>
<dbReference type="InterPro" id="IPR000387">
    <property type="entry name" value="Tyr_Pase_dom"/>
</dbReference>
<evidence type="ECO:0000259" key="7">
    <source>
        <dbReference type="PROSITE" id="PS51339"/>
    </source>
</evidence>
<dbReference type="InterPro" id="IPR016130">
    <property type="entry name" value="Tyr_Pase_AS"/>
</dbReference>
<reference evidence="8" key="1">
    <citation type="submission" date="2023-06" db="EMBL/GenBank/DDBJ databases">
        <authorList>
            <person name="Delattre M."/>
        </authorList>
    </citation>
    <scope>NUCLEOTIDE SEQUENCE</scope>
    <source>
        <strain evidence="8">AF72</strain>
    </source>
</reference>
<feature type="binding site" evidence="5">
    <location>
        <begin position="157"/>
        <end position="160"/>
    </location>
    <ligand>
        <name>substrate</name>
    </ligand>
</feature>
<feature type="binding site" evidence="5">
    <location>
        <begin position="182"/>
        <end position="183"/>
    </location>
    <ligand>
        <name>substrate</name>
    </ligand>
</feature>
<dbReference type="GO" id="GO:0046856">
    <property type="term" value="P:phosphatidylinositol dephosphorylation"/>
    <property type="evidence" value="ECO:0007669"/>
    <property type="project" value="TreeGrafter"/>
</dbReference>
<dbReference type="GO" id="GO:0004438">
    <property type="term" value="F:phosphatidylinositol-3-phosphate phosphatase activity"/>
    <property type="evidence" value="ECO:0007669"/>
    <property type="project" value="TreeGrafter"/>
</dbReference>
<dbReference type="PROSITE" id="PS00383">
    <property type="entry name" value="TYR_PHOSPHATASE_1"/>
    <property type="match status" value="1"/>
</dbReference>
<dbReference type="InterPro" id="IPR003595">
    <property type="entry name" value="Tyr_Pase_cat"/>
</dbReference>
<accession>A0AA36CER2</accession>
<evidence type="ECO:0000256" key="3">
    <source>
        <dbReference type="ARBA" id="ARBA00023098"/>
    </source>
</evidence>
<dbReference type="GO" id="GO:0012505">
    <property type="term" value="C:endomembrane system"/>
    <property type="evidence" value="ECO:0007669"/>
    <property type="project" value="UniProtKB-SubCell"/>
</dbReference>
<feature type="non-terminal residue" evidence="8">
    <location>
        <position position="1"/>
    </location>
</feature>
<dbReference type="InterPro" id="IPR030564">
    <property type="entry name" value="Myotubularin"/>
</dbReference>
<dbReference type="InterPro" id="IPR010569">
    <property type="entry name" value="Myotubularin-like_Pase_dom"/>
</dbReference>
<evidence type="ECO:0000256" key="1">
    <source>
        <dbReference type="ARBA" id="ARBA00004184"/>
    </source>
</evidence>
<evidence type="ECO:0008006" key="10">
    <source>
        <dbReference type="Google" id="ProtNLM"/>
    </source>
</evidence>
<organism evidence="8 9">
    <name type="scientific">Mesorhabditis spiculigera</name>
    <dbReference type="NCBI Taxonomy" id="96644"/>
    <lineage>
        <taxon>Eukaryota</taxon>
        <taxon>Metazoa</taxon>
        <taxon>Ecdysozoa</taxon>
        <taxon>Nematoda</taxon>
        <taxon>Chromadorea</taxon>
        <taxon>Rhabditida</taxon>
        <taxon>Rhabditina</taxon>
        <taxon>Rhabditomorpha</taxon>
        <taxon>Rhabditoidea</taxon>
        <taxon>Rhabditidae</taxon>
        <taxon>Mesorhabditinae</taxon>
        <taxon>Mesorhabditis</taxon>
    </lineage>
</organism>
<feature type="binding site" evidence="5">
    <location>
        <begin position="244"/>
        <end position="250"/>
    </location>
    <ligand>
        <name>substrate</name>
    </ligand>
</feature>
<dbReference type="PANTHER" id="PTHR10807">
    <property type="entry name" value="MYOTUBULARIN-RELATED"/>
    <property type="match status" value="1"/>
</dbReference>
<dbReference type="InterPro" id="IPR029021">
    <property type="entry name" value="Prot-tyrosine_phosphatase-like"/>
</dbReference>
<dbReference type="PANTHER" id="PTHR10807:SF128">
    <property type="entry name" value="PHOSPHATIDYLINOSITOL-3,5-BISPHOSPHATE 3-PHOSPHATASE"/>
    <property type="match status" value="1"/>
</dbReference>
<feature type="domain" description="Myotubularin phosphatase" evidence="7">
    <location>
        <begin position="27"/>
        <end position="410"/>
    </location>
</feature>
<keyword evidence="9" id="KW-1185">Reference proteome</keyword>
<gene>
    <name evidence="8" type="ORF">MSPICULIGERA_LOCUS6187</name>
</gene>
<dbReference type="Proteomes" id="UP001177023">
    <property type="component" value="Unassembled WGS sequence"/>
</dbReference>
<comment type="subcellular location">
    <subcellularLocation>
        <location evidence="1">Endomembrane system</location>
        <topology evidence="1">Peripheral membrane protein</topology>
    </subcellularLocation>
</comment>
<proteinExistence type="inferred from homology"/>
<dbReference type="SUPFAM" id="SSF52799">
    <property type="entry name" value="(Phosphotyrosine protein) phosphatases II"/>
    <property type="match status" value="1"/>
</dbReference>
<evidence type="ECO:0000313" key="8">
    <source>
        <dbReference type="EMBL" id="CAJ0567643.1"/>
    </source>
</evidence>
<evidence type="ECO:0000256" key="5">
    <source>
        <dbReference type="PIRSR" id="PIRSR630564-2"/>
    </source>
</evidence>
<evidence type="ECO:0000259" key="6">
    <source>
        <dbReference type="PROSITE" id="PS50056"/>
    </source>
</evidence>
<dbReference type="GO" id="GO:0005737">
    <property type="term" value="C:cytoplasm"/>
    <property type="evidence" value="ECO:0007669"/>
    <property type="project" value="TreeGrafter"/>
</dbReference>
<comment type="caution">
    <text evidence="8">The sequence shown here is derived from an EMBL/GenBank/DDBJ whole genome shotgun (WGS) entry which is preliminary data.</text>
</comment>
<comment type="similarity">
    <text evidence="2">Belongs to the protein-tyrosine phosphatase family. Non-receptor class myotubularin subfamily.</text>
</comment>
<evidence type="ECO:0000313" key="9">
    <source>
        <dbReference type="Proteomes" id="UP001177023"/>
    </source>
</evidence>
<dbReference type="AlphaFoldDB" id="A0AA36CER2"/>
<dbReference type="SMART" id="SM00404">
    <property type="entry name" value="PTPc_motif"/>
    <property type="match status" value="1"/>
</dbReference>
<feature type="domain" description="Tyrosine specific protein phosphatases" evidence="6">
    <location>
        <begin position="213"/>
        <end position="260"/>
    </location>
</feature>
<dbReference type="PROSITE" id="PS50056">
    <property type="entry name" value="TYR_PHOSPHATASE_2"/>
    <property type="match status" value="1"/>
</dbReference>
<name>A0AA36CER2_9BILA</name>
<keyword evidence="3" id="KW-0443">Lipid metabolism</keyword>
<evidence type="ECO:0000256" key="4">
    <source>
        <dbReference type="PIRSR" id="PIRSR630564-1"/>
    </source>
</evidence>
<dbReference type="Pfam" id="PF06602">
    <property type="entry name" value="Myotub-related"/>
    <property type="match status" value="1"/>
</dbReference>
<dbReference type="PROSITE" id="PS51339">
    <property type="entry name" value="PPASE_MYOTUBULARIN"/>
    <property type="match status" value="1"/>
</dbReference>
<dbReference type="GO" id="GO:0016020">
    <property type="term" value="C:membrane"/>
    <property type="evidence" value="ECO:0007669"/>
    <property type="project" value="TreeGrafter"/>
</dbReference>
<protein>
    <recommendedName>
        <fullName evidence="10">Phosphatidylinositol-3-phosphatase</fullName>
    </recommendedName>
</protein>
<dbReference type="GO" id="GO:0052629">
    <property type="term" value="F:phosphatidylinositol-3,5-bisphosphate 3-phosphatase activity"/>
    <property type="evidence" value="ECO:0007669"/>
    <property type="project" value="TreeGrafter"/>
</dbReference>
<feature type="active site" description="Phosphocysteine intermediate" evidence="4">
    <location>
        <position position="244"/>
    </location>
</feature>
<dbReference type="EMBL" id="CATQJA010001531">
    <property type="protein sequence ID" value="CAJ0567643.1"/>
    <property type="molecule type" value="Genomic_DNA"/>
</dbReference>